<reference evidence="2 3" key="1">
    <citation type="submission" date="2018-12" db="EMBL/GenBank/DDBJ databases">
        <authorList>
            <person name="Grouzdev D.S."/>
            <person name="Krutkina M.S."/>
        </authorList>
    </citation>
    <scope>NUCLEOTIDE SEQUENCE [LARGE SCALE GENOMIC DNA]</scope>
    <source>
        <strain evidence="2 3">RmlP026</strain>
    </source>
</reference>
<dbReference type="NCBIfam" id="NF033547">
    <property type="entry name" value="transpos_IS1595"/>
    <property type="match status" value="1"/>
</dbReference>
<keyword evidence="3" id="KW-1185">Reference proteome</keyword>
<dbReference type="RefSeq" id="WP_129222754.1">
    <property type="nucleotide sequence ID" value="NZ_QYBB01000001.1"/>
</dbReference>
<dbReference type="InterPro" id="IPR024445">
    <property type="entry name" value="Tnp_ISXO2-like"/>
</dbReference>
<evidence type="ECO:0000259" key="1">
    <source>
        <dbReference type="SMART" id="SM01126"/>
    </source>
</evidence>
<feature type="domain" description="ISXO2-like transposase" evidence="1">
    <location>
        <begin position="149"/>
        <end position="296"/>
    </location>
</feature>
<dbReference type="AlphaFoldDB" id="A0A4Q2UGQ6"/>
<comment type="caution">
    <text evidence="2">The sequence shown here is derived from an EMBL/GenBank/DDBJ whole genome shotgun (WGS) entry which is preliminary data.</text>
</comment>
<reference evidence="2 3" key="2">
    <citation type="submission" date="2019-02" db="EMBL/GenBank/DDBJ databases">
        <title>'Lichenibacterium ramalinii' gen. nov. sp. nov., 'Lichenibacterium minor' gen. nov. sp. nov.</title>
        <authorList>
            <person name="Pankratov T."/>
        </authorList>
    </citation>
    <scope>NUCLEOTIDE SEQUENCE [LARGE SCALE GENOMIC DNA]</scope>
    <source>
        <strain evidence="2 3">RmlP026</strain>
    </source>
</reference>
<dbReference type="Pfam" id="PF12760">
    <property type="entry name" value="Zn_ribbon_IS1595"/>
    <property type="match status" value="1"/>
</dbReference>
<dbReference type="Proteomes" id="UP000290759">
    <property type="component" value="Unassembled WGS sequence"/>
</dbReference>
<dbReference type="OrthoDB" id="271821at2"/>
<dbReference type="EMBL" id="QYBB01000001">
    <property type="protein sequence ID" value="RYC33895.1"/>
    <property type="molecule type" value="Genomic_DNA"/>
</dbReference>
<protein>
    <submittedName>
        <fullName evidence="2">IS1595 family transposase</fullName>
    </submittedName>
</protein>
<dbReference type="SMART" id="SM01126">
    <property type="entry name" value="DDE_Tnp_IS1595"/>
    <property type="match status" value="1"/>
</dbReference>
<sequence>MRSTENVGPLAVPQHFLLSKAARSLSLARVARLSDEEAHDAFRLIRWTETKGEAVCPRCACAATYVYRARKLWKCKACSHQFSVTSGTIFASRKMPIRDILLAIAIFANGAKGHSALQLSRDLDCQYKTAFVLAHKIREAITADCDERTLAGDVEVDGAYFGGYVKPANEKANRVDRRKAEHQTGKRKVVVVMRERGGETLPFVFRSEAAAVSTIGAKVAAGSTLYADEAASWDRLHDRFLTKRINHQEAYSTAEACTNGAESFFSRIRRSEIGIHHHIAGPYLEAYSQEMAWREDHRRVSNGEQYLAMTEAALRHPVSRVWKGYWQRAAI</sequence>
<gene>
    <name evidence="2" type="ORF">D3273_01185</name>
</gene>
<evidence type="ECO:0000313" key="3">
    <source>
        <dbReference type="Proteomes" id="UP000290759"/>
    </source>
</evidence>
<dbReference type="InterPro" id="IPR053164">
    <property type="entry name" value="IS1016-like_transposase"/>
</dbReference>
<accession>A0A4Q2UGQ6</accession>
<dbReference type="PANTHER" id="PTHR47163:SF2">
    <property type="entry name" value="SI:DKEY-17M8.2"/>
    <property type="match status" value="1"/>
</dbReference>
<dbReference type="InterPro" id="IPR024442">
    <property type="entry name" value="Transposase_Zn_ribbon"/>
</dbReference>
<dbReference type="PANTHER" id="PTHR47163">
    <property type="entry name" value="DDE_TNP_IS1595 DOMAIN-CONTAINING PROTEIN"/>
    <property type="match status" value="1"/>
</dbReference>
<evidence type="ECO:0000313" key="2">
    <source>
        <dbReference type="EMBL" id="RYC33895.1"/>
    </source>
</evidence>
<dbReference type="Pfam" id="PF12762">
    <property type="entry name" value="DDE_Tnp_IS1595"/>
    <property type="match status" value="1"/>
</dbReference>
<name>A0A4Q2UGQ6_9HYPH</name>
<organism evidence="2 3">
    <name type="scientific">Lichenibacterium minor</name>
    <dbReference type="NCBI Taxonomy" id="2316528"/>
    <lineage>
        <taxon>Bacteria</taxon>
        <taxon>Pseudomonadati</taxon>
        <taxon>Pseudomonadota</taxon>
        <taxon>Alphaproteobacteria</taxon>
        <taxon>Hyphomicrobiales</taxon>
        <taxon>Lichenihabitantaceae</taxon>
        <taxon>Lichenibacterium</taxon>
    </lineage>
</organism>
<proteinExistence type="predicted"/>